<dbReference type="SUPFAM" id="SSF48295">
    <property type="entry name" value="TrpR-like"/>
    <property type="match status" value="1"/>
</dbReference>
<evidence type="ECO:0000313" key="16">
    <source>
        <dbReference type="Proteomes" id="UP000006811"/>
    </source>
</evidence>
<comment type="function">
    <text evidence="8 10">Plays an essential role in the initiation and regulation of chromosomal replication. ATP-DnaA binds to the origin of replication (oriC) to initiate formation of the DNA replication initiation complex once per cell cycle. Binds the DnaA box (a 9 base pair repeat at the origin) and separates the double-stranded (ds)DNA. Forms a right-handed helical filament on oriC DNA; dsDNA binds to the exterior of the filament while single-stranded (ss)DNA is stabiized in the filament's interior. The ATP-DnaA-oriC complex binds and stabilizes one strand of the AT-rich DNA unwinding element (DUE), permitting loading of DNA polymerase. After initiation quickly degrades to an ADP-DnaA complex that is not apt for DNA replication. Binds acidic phospholipids.</text>
</comment>
<dbReference type="InterPro" id="IPR055199">
    <property type="entry name" value="Hda_lid"/>
</dbReference>
<keyword evidence="12" id="KW-0812">Transmembrane</keyword>
<dbReference type="GO" id="GO:0008289">
    <property type="term" value="F:lipid binding"/>
    <property type="evidence" value="ECO:0007669"/>
    <property type="project" value="UniProtKB-KW"/>
</dbReference>
<evidence type="ECO:0000256" key="10">
    <source>
        <dbReference type="RuleBase" id="RU000577"/>
    </source>
</evidence>
<dbReference type="KEGG" id="baj:BCTU_004"/>
<dbReference type="Pfam" id="PF00308">
    <property type="entry name" value="Bac_DnaA"/>
    <property type="match status" value="1"/>
</dbReference>
<dbReference type="PANTHER" id="PTHR30050">
    <property type="entry name" value="CHROMOSOMAL REPLICATION INITIATOR PROTEIN DNAA"/>
    <property type="match status" value="1"/>
</dbReference>
<comment type="subunit">
    <text evidence="8">Oligomerizes as a right-handed, spiral filament on DNA at oriC.</text>
</comment>
<evidence type="ECO:0000256" key="7">
    <source>
        <dbReference type="ARBA" id="ARBA00023125"/>
    </source>
</evidence>
<evidence type="ECO:0000256" key="2">
    <source>
        <dbReference type="ARBA" id="ARBA00022490"/>
    </source>
</evidence>
<dbReference type="Pfam" id="PF08299">
    <property type="entry name" value="Bac_DnaA_C"/>
    <property type="match status" value="1"/>
</dbReference>
<evidence type="ECO:0000256" key="3">
    <source>
        <dbReference type="ARBA" id="ARBA00022705"/>
    </source>
</evidence>
<dbReference type="Pfam" id="PF22688">
    <property type="entry name" value="Hda_lid"/>
    <property type="match status" value="1"/>
</dbReference>
<keyword evidence="16" id="KW-1185">Reference proteome</keyword>
<dbReference type="GO" id="GO:0006275">
    <property type="term" value="P:regulation of DNA replication"/>
    <property type="evidence" value="ECO:0007669"/>
    <property type="project" value="UniProtKB-UniRule"/>
</dbReference>
<keyword evidence="7 8" id="KW-0238">DNA-binding</keyword>
<dbReference type="Gene3D" id="3.30.300.180">
    <property type="match status" value="1"/>
</dbReference>
<dbReference type="InterPro" id="IPR003593">
    <property type="entry name" value="AAA+_ATPase"/>
</dbReference>
<dbReference type="NCBIfam" id="TIGR00362">
    <property type="entry name" value="DnaA"/>
    <property type="match status" value="1"/>
</dbReference>
<evidence type="ECO:0000256" key="11">
    <source>
        <dbReference type="RuleBase" id="RU004227"/>
    </source>
</evidence>
<evidence type="ECO:0000256" key="5">
    <source>
        <dbReference type="ARBA" id="ARBA00022840"/>
    </source>
</evidence>
<dbReference type="PANTHER" id="PTHR30050:SF2">
    <property type="entry name" value="CHROMOSOMAL REPLICATION INITIATOR PROTEIN DNAA"/>
    <property type="match status" value="1"/>
</dbReference>
<dbReference type="InterPro" id="IPR013159">
    <property type="entry name" value="DnaA_C"/>
</dbReference>
<sequence length="449" mass="52756">MSLAIWKKCLTHLQKKLLPTEFSMWIRPLRVKSKKILYIYLHQIILSWIGLKTSIYTILKIYYINLVKKKNIPLTLQIENISTDHLITTHTYYSKYNIINQQKIHKKHFNYNIHYIKSYYHTEINKKYCFNNFIEGESNRLARYSSYQLAKLKNSYNPLFLYGNTGLGKTHLLHAIGNFILENNNTAKVIYIHSERFCANMVKSIKNNSIEEFKKYYRSVDALMIDDIQFFSNKERSQEELFHTFNTLFDHDQKIILTSDRYPKDINGMADRLKSRFSWGLTISINPPDLNTRIAILLYKAAERKIKLSYTIAQFIATKLCSNVRELEGILNKLQNHSIFNQKNINIELVQSTLQDLLICQKEKITIKNIQKSVSKYFSIKMSDMLSKKRTRSIAQPRQIAMALVKKLTNHSLSEIGIAFGGKDHTTVLHACRKIKELSKKIKKFIMIF</sequence>
<evidence type="ECO:0000256" key="1">
    <source>
        <dbReference type="ARBA" id="ARBA00006583"/>
    </source>
</evidence>
<dbReference type="FunFam" id="3.40.50.300:FF:000668">
    <property type="entry name" value="Chromosomal replication initiator protein DnaA"/>
    <property type="match status" value="1"/>
</dbReference>
<evidence type="ECO:0000256" key="12">
    <source>
        <dbReference type="SAM" id="Phobius"/>
    </source>
</evidence>
<dbReference type="InterPro" id="IPR013317">
    <property type="entry name" value="DnaA_dom"/>
</dbReference>
<organism evidence="15 16">
    <name type="scientific">Buchnera aphidicola</name>
    <name type="common">Cinara tujafilina</name>
    <dbReference type="NCBI Taxonomy" id="261317"/>
    <lineage>
        <taxon>Bacteria</taxon>
        <taxon>Pseudomonadati</taxon>
        <taxon>Pseudomonadota</taxon>
        <taxon>Gammaproteobacteria</taxon>
        <taxon>Enterobacterales</taxon>
        <taxon>Erwiniaceae</taxon>
        <taxon>Buchnera</taxon>
    </lineage>
</organism>
<dbReference type="SMART" id="SM00382">
    <property type="entry name" value="AAA"/>
    <property type="match status" value="1"/>
</dbReference>
<dbReference type="AlphaFoldDB" id="F7WYV4"/>
<evidence type="ECO:0000259" key="14">
    <source>
        <dbReference type="SMART" id="SM00760"/>
    </source>
</evidence>
<dbReference type="SUPFAM" id="SSF52540">
    <property type="entry name" value="P-loop containing nucleoside triphosphate hydrolases"/>
    <property type="match status" value="1"/>
</dbReference>
<comment type="similarity">
    <text evidence="1 8 11">Belongs to the DnaA family.</text>
</comment>
<dbReference type="Gene3D" id="1.10.8.60">
    <property type="match status" value="1"/>
</dbReference>
<dbReference type="PRINTS" id="PR00051">
    <property type="entry name" value="DNAA"/>
</dbReference>
<evidence type="ECO:0000256" key="8">
    <source>
        <dbReference type="HAMAP-Rule" id="MF_00377"/>
    </source>
</evidence>
<dbReference type="InterPro" id="IPR010921">
    <property type="entry name" value="Trp_repressor/repl_initiator"/>
</dbReference>
<dbReference type="Pfam" id="PF11638">
    <property type="entry name" value="DnaA_N"/>
    <property type="match status" value="1"/>
</dbReference>
<dbReference type="eggNOG" id="COG0593">
    <property type="taxonomic scope" value="Bacteria"/>
</dbReference>
<dbReference type="GO" id="GO:0005886">
    <property type="term" value="C:plasma membrane"/>
    <property type="evidence" value="ECO:0007669"/>
    <property type="project" value="TreeGrafter"/>
</dbReference>
<feature type="domain" description="Chromosomal replication initiator DnaA C-terminal" evidence="14">
    <location>
        <begin position="366"/>
        <end position="435"/>
    </location>
</feature>
<keyword evidence="5 8" id="KW-0067">ATP-binding</keyword>
<dbReference type="CDD" id="cd06571">
    <property type="entry name" value="Bac_DnaA_C"/>
    <property type="match status" value="1"/>
</dbReference>
<evidence type="ECO:0000256" key="4">
    <source>
        <dbReference type="ARBA" id="ARBA00022741"/>
    </source>
</evidence>
<feature type="binding site" evidence="8">
    <location>
        <position position="166"/>
    </location>
    <ligand>
        <name>ATP</name>
        <dbReference type="ChEBI" id="CHEBI:30616"/>
    </ligand>
</feature>
<reference evidence="15 16" key="1">
    <citation type="journal article" date="2011" name="Appl. Environ. Microbiol.">
        <title>The genome of Buchnera aphidicola from the aphid Cinara tujafilina provides new clues about the evolutionary history of metabolic losses in bacterial endosymbionts.</title>
        <authorList>
            <person name="Lamelas A."/>
            <person name="Gosalbes M.J."/>
            <person name="Moya A."/>
            <person name="Latorre A."/>
        </authorList>
    </citation>
    <scope>NUCLEOTIDE SEQUENCE [LARGE SCALE GENOMIC DNA]</scope>
    <source>
        <strain evidence="16">Cinara tujafilina</strain>
    </source>
</reference>
<dbReference type="PROSITE" id="PS01008">
    <property type="entry name" value="DNAA"/>
    <property type="match status" value="1"/>
</dbReference>
<dbReference type="SMART" id="SM00760">
    <property type="entry name" value="Bac_DnaA_C"/>
    <property type="match status" value="1"/>
</dbReference>
<dbReference type="CDD" id="cd00009">
    <property type="entry name" value="AAA"/>
    <property type="match status" value="1"/>
</dbReference>
<keyword evidence="6 8" id="KW-0446">Lipid-binding</keyword>
<dbReference type="GO" id="GO:0006270">
    <property type="term" value="P:DNA replication initiation"/>
    <property type="evidence" value="ECO:0007669"/>
    <property type="project" value="UniProtKB-UniRule"/>
</dbReference>
<dbReference type="GO" id="GO:0003688">
    <property type="term" value="F:DNA replication origin binding"/>
    <property type="evidence" value="ECO:0007669"/>
    <property type="project" value="UniProtKB-UniRule"/>
</dbReference>
<dbReference type="Gene3D" id="3.40.50.300">
    <property type="entry name" value="P-loop containing nucleotide triphosphate hydrolases"/>
    <property type="match status" value="1"/>
</dbReference>
<dbReference type="InterPro" id="IPR018312">
    <property type="entry name" value="Chromosome_initiator_DnaA_CS"/>
</dbReference>
<keyword evidence="3 8" id="KW-0235">DNA replication</keyword>
<gene>
    <name evidence="8 15" type="primary">dnaA</name>
    <name evidence="15" type="ORF">BCTU_004</name>
</gene>
<dbReference type="STRING" id="261317.BCTU_004"/>
<evidence type="ECO:0000256" key="9">
    <source>
        <dbReference type="NCBIfam" id="TIGR00362"/>
    </source>
</evidence>
<feature type="domain" description="AAA+ ATPase" evidence="13">
    <location>
        <begin position="155"/>
        <end position="284"/>
    </location>
</feature>
<dbReference type="InterPro" id="IPR027417">
    <property type="entry name" value="P-loop_NTPase"/>
</dbReference>
<dbReference type="Gene3D" id="1.10.1750.10">
    <property type="match status" value="1"/>
</dbReference>
<dbReference type="Proteomes" id="UP000006811">
    <property type="component" value="Chromosome"/>
</dbReference>
<protein>
    <recommendedName>
        <fullName evidence="8 9">Chromosomal replication initiator protein DnaA</fullName>
    </recommendedName>
</protein>
<feature type="binding site" evidence="8">
    <location>
        <position position="170"/>
    </location>
    <ligand>
        <name>ATP</name>
        <dbReference type="ChEBI" id="CHEBI:30616"/>
    </ligand>
</feature>
<accession>F7WYV4</accession>
<dbReference type="InterPro" id="IPR020591">
    <property type="entry name" value="Chromosome_initiator_DnaA-like"/>
</dbReference>
<comment type="subcellular location">
    <subcellularLocation>
        <location evidence="8">Cytoplasm</location>
    </subcellularLocation>
</comment>
<evidence type="ECO:0000256" key="6">
    <source>
        <dbReference type="ARBA" id="ARBA00023121"/>
    </source>
</evidence>
<proteinExistence type="inferred from homology"/>
<dbReference type="EMBL" id="CP001817">
    <property type="protein sequence ID" value="AEH39604.1"/>
    <property type="molecule type" value="Genomic_DNA"/>
</dbReference>
<dbReference type="InterPro" id="IPR024633">
    <property type="entry name" value="DnaA_N_dom"/>
</dbReference>
<feature type="transmembrane region" description="Helical" evidence="12">
    <location>
        <begin position="37"/>
        <end position="59"/>
    </location>
</feature>
<dbReference type="HOGENOM" id="CLU_026910_0_1_6"/>
<dbReference type="InterPro" id="IPR038454">
    <property type="entry name" value="DnaA_N_sf"/>
</dbReference>
<keyword evidence="4 8" id="KW-0547">Nucleotide-binding</keyword>
<name>F7WYV4_9GAMM</name>
<feature type="binding site" evidence="8">
    <location>
        <position position="169"/>
    </location>
    <ligand>
        <name>ATP</name>
        <dbReference type="ChEBI" id="CHEBI:30616"/>
    </ligand>
</feature>
<keyword evidence="12" id="KW-0472">Membrane</keyword>
<feature type="region of interest" description="Domain I, interacts with DnaA modulators" evidence="8">
    <location>
        <begin position="1"/>
        <end position="81"/>
    </location>
</feature>
<dbReference type="InterPro" id="IPR001957">
    <property type="entry name" value="Chromosome_initiator_DnaA"/>
</dbReference>
<dbReference type="HAMAP" id="MF_00377">
    <property type="entry name" value="DnaA_bact"/>
    <property type="match status" value="1"/>
</dbReference>
<dbReference type="GO" id="GO:0005524">
    <property type="term" value="F:ATP binding"/>
    <property type="evidence" value="ECO:0007669"/>
    <property type="project" value="UniProtKB-UniRule"/>
</dbReference>
<keyword evidence="12" id="KW-1133">Transmembrane helix</keyword>
<dbReference type="GO" id="GO:0005737">
    <property type="term" value="C:cytoplasm"/>
    <property type="evidence" value="ECO:0007669"/>
    <property type="project" value="UniProtKB-SubCell"/>
</dbReference>
<feature type="binding site" evidence="8">
    <location>
        <position position="168"/>
    </location>
    <ligand>
        <name>ATP</name>
        <dbReference type="ChEBI" id="CHEBI:30616"/>
    </ligand>
</feature>
<feature type="region of interest" description="Domain IV, binds dsDNA" evidence="8">
    <location>
        <begin position="339"/>
        <end position="449"/>
    </location>
</feature>
<comment type="domain">
    <text evidence="8">Domain I is involved in oligomerization and binding regulators, domain II is flexibile and of varying length in different bacteria, domain III forms the AAA+ region, while domain IV binds dsDNA.</text>
</comment>
<evidence type="ECO:0000259" key="13">
    <source>
        <dbReference type="SMART" id="SM00382"/>
    </source>
</evidence>
<keyword evidence="2 8" id="KW-0963">Cytoplasm</keyword>
<evidence type="ECO:0000313" key="15">
    <source>
        <dbReference type="EMBL" id="AEH39604.1"/>
    </source>
</evidence>
<comment type="caution">
    <text evidence="8">Lacks conserved residue(s) required for the propagation of feature annotation.</text>
</comment>